<evidence type="ECO:0000256" key="1">
    <source>
        <dbReference type="SAM" id="SignalP"/>
    </source>
</evidence>
<protein>
    <submittedName>
        <fullName evidence="2">Uncharacterized protein</fullName>
    </submittedName>
</protein>
<name>A0A917BU05_9PROT</name>
<dbReference type="AlphaFoldDB" id="A0A917BU05"/>
<reference evidence="2" key="2">
    <citation type="submission" date="2020-09" db="EMBL/GenBank/DDBJ databases">
        <authorList>
            <person name="Sun Q."/>
            <person name="Zhou Y."/>
        </authorList>
    </citation>
    <scope>NUCLEOTIDE SEQUENCE</scope>
    <source>
        <strain evidence="2">CGMCC 1.15254</strain>
    </source>
</reference>
<evidence type="ECO:0000313" key="3">
    <source>
        <dbReference type="Proteomes" id="UP000632498"/>
    </source>
</evidence>
<organism evidence="2 3">
    <name type="scientific">Terasakiella brassicae</name>
    <dbReference type="NCBI Taxonomy" id="1634917"/>
    <lineage>
        <taxon>Bacteria</taxon>
        <taxon>Pseudomonadati</taxon>
        <taxon>Pseudomonadota</taxon>
        <taxon>Alphaproteobacteria</taxon>
        <taxon>Rhodospirillales</taxon>
        <taxon>Terasakiellaceae</taxon>
        <taxon>Terasakiella</taxon>
    </lineage>
</organism>
<feature type="signal peptide" evidence="1">
    <location>
        <begin position="1"/>
        <end position="18"/>
    </location>
</feature>
<keyword evidence="3" id="KW-1185">Reference proteome</keyword>
<comment type="caution">
    <text evidence="2">The sequence shown here is derived from an EMBL/GenBank/DDBJ whole genome shotgun (WGS) entry which is preliminary data.</text>
</comment>
<keyword evidence="1" id="KW-0732">Signal</keyword>
<reference evidence="2" key="1">
    <citation type="journal article" date="2014" name="Int. J. Syst. Evol. Microbiol.">
        <title>Complete genome sequence of Corynebacterium casei LMG S-19264T (=DSM 44701T), isolated from a smear-ripened cheese.</title>
        <authorList>
            <consortium name="US DOE Joint Genome Institute (JGI-PGF)"/>
            <person name="Walter F."/>
            <person name="Albersmeier A."/>
            <person name="Kalinowski J."/>
            <person name="Ruckert C."/>
        </authorList>
    </citation>
    <scope>NUCLEOTIDE SEQUENCE</scope>
    <source>
        <strain evidence="2">CGMCC 1.15254</strain>
    </source>
</reference>
<accession>A0A917BU05</accession>
<sequence>MIRIIASVALLFMLNACAGGIAYMAHSELQKAPLRLYDQIPPKKAVVVMSGEQISDLRFAKDKDITRSPNSQFRAWLSEYYGKSYYSATVVDPGTYHLAQIWLGLAVGNGQIQSYPRHEGMDIGTQDYTYMSFDIAPGEVKYIGHLNIKNQMPFMMLKKETDDSVSSQAWFDMVLMPFFTVEVSDKLKEAQQFLAKDAQRPDLKLTTDLARIGTNDHLKRAQMIIDGMGNKITRNDYWKARAIFDREALDRVK</sequence>
<feature type="chain" id="PRO_5037687014" evidence="1">
    <location>
        <begin position="19"/>
        <end position="253"/>
    </location>
</feature>
<dbReference type="EMBL" id="BMHV01000004">
    <property type="protein sequence ID" value="GGF56670.1"/>
    <property type="molecule type" value="Genomic_DNA"/>
</dbReference>
<proteinExistence type="predicted"/>
<gene>
    <name evidence="2" type="ORF">GCM10011332_07680</name>
</gene>
<dbReference type="RefSeq" id="WP_188661817.1">
    <property type="nucleotide sequence ID" value="NZ_BMHV01000004.1"/>
</dbReference>
<evidence type="ECO:0000313" key="2">
    <source>
        <dbReference type="EMBL" id="GGF56670.1"/>
    </source>
</evidence>
<dbReference type="Proteomes" id="UP000632498">
    <property type="component" value="Unassembled WGS sequence"/>
</dbReference>